<evidence type="ECO:0000256" key="1">
    <source>
        <dbReference type="ARBA" id="ARBA00012838"/>
    </source>
</evidence>
<protein>
    <recommendedName>
        <fullName evidence="1">methionine--tRNA ligase</fullName>
        <ecNumber evidence="1">6.1.1.10</ecNumber>
    </recommendedName>
    <alternativeName>
        <fullName evidence="7">Methionyl-tRNA synthetase</fullName>
    </alternativeName>
</protein>
<dbReference type="InterPro" id="IPR033911">
    <property type="entry name" value="MetRS_core"/>
</dbReference>
<dbReference type="KEGG" id="mbr:MONBRDRAFT_25711"/>
<dbReference type="InterPro" id="IPR023457">
    <property type="entry name" value="Met-tRNA_synth_2"/>
</dbReference>
<sequence length="445" mass="49304">MLERGYIYKGSYAGWYCRSDEAYLTSTQIEDRIGPDGTLVKVSSESGHPVELVEEENYMFKLGALVPDVRRWVETSNVIWPPNRKAEILNMLDSKLPDLSISRPRRKLQWGIPVPHDPEQTIYVWVDALTNYLTAQGFPTQGAPTHPMLHVIGKDIVKFHCVYWPAFLLAAGLELPQQVLVHGHWTMDGRKYSLRPPLVCPALQPTALPIHAIVALDPMSKSLGNVVDPVQLLDQADGVPDLVRYYLLKESRLDTDGDFSYRRLNAVTKELADTVGNLLSRISNQRVNSALEFPGLSVDDAPPPSPCQELITLGSSVAEEVRACYDRHDFGAGIEALLPLARRCNALINELEPWKLARDDSPAAQATLKSLLGGAFESLRVTAALLYPVTPALSLALIHRLGCDEQDLQCLTPAVPTTARELRVDKQPLIPRVDFGPPAQTDTRA</sequence>
<dbReference type="PANTHER" id="PTHR43326">
    <property type="entry name" value="METHIONYL-TRNA SYNTHETASE"/>
    <property type="match status" value="1"/>
</dbReference>
<evidence type="ECO:0000256" key="5">
    <source>
        <dbReference type="ARBA" id="ARBA00022917"/>
    </source>
</evidence>
<dbReference type="GO" id="GO:0005524">
    <property type="term" value="F:ATP binding"/>
    <property type="evidence" value="ECO:0007669"/>
    <property type="project" value="UniProtKB-KW"/>
</dbReference>
<dbReference type="InterPro" id="IPR009080">
    <property type="entry name" value="tRNAsynth_Ia_anticodon-bd"/>
</dbReference>
<proteinExistence type="inferred from homology"/>
<keyword evidence="3 8" id="KW-0547">Nucleotide-binding</keyword>
<dbReference type="Pfam" id="PF09334">
    <property type="entry name" value="tRNA-synt_1g"/>
    <property type="match status" value="2"/>
</dbReference>
<evidence type="ECO:0000313" key="10">
    <source>
        <dbReference type="EMBL" id="EDQ88960.1"/>
    </source>
</evidence>
<feature type="domain" description="Methionyl/Leucyl tRNA synthetase" evidence="9">
    <location>
        <begin position="217"/>
        <end position="282"/>
    </location>
</feature>
<accession>A9V073</accession>
<dbReference type="AlphaFoldDB" id="A9V073"/>
<dbReference type="RefSeq" id="XP_001746065.1">
    <property type="nucleotide sequence ID" value="XM_001746013.1"/>
</dbReference>
<dbReference type="SUPFAM" id="SSF52374">
    <property type="entry name" value="Nucleotidylyl transferase"/>
    <property type="match status" value="1"/>
</dbReference>
<gene>
    <name evidence="10" type="ORF">MONBRDRAFT_25711</name>
</gene>
<evidence type="ECO:0000256" key="4">
    <source>
        <dbReference type="ARBA" id="ARBA00022840"/>
    </source>
</evidence>
<dbReference type="PANTHER" id="PTHR43326:SF1">
    <property type="entry name" value="METHIONINE--TRNA LIGASE, MITOCHONDRIAL"/>
    <property type="match status" value="1"/>
</dbReference>
<dbReference type="GeneID" id="5891363"/>
<comment type="similarity">
    <text evidence="8">Belongs to the class-I aminoacyl-tRNA synthetase family.</text>
</comment>
<evidence type="ECO:0000259" key="9">
    <source>
        <dbReference type="Pfam" id="PF09334"/>
    </source>
</evidence>
<dbReference type="FunFam" id="2.170.220.10:FF:000002">
    <property type="entry name" value="Methionine--tRNA ligase"/>
    <property type="match status" value="1"/>
</dbReference>
<keyword evidence="4 8" id="KW-0067">ATP-binding</keyword>
<dbReference type="EMBL" id="CH991552">
    <property type="protein sequence ID" value="EDQ88960.1"/>
    <property type="molecule type" value="Genomic_DNA"/>
</dbReference>
<dbReference type="PRINTS" id="PR01041">
    <property type="entry name" value="TRNASYNTHMET"/>
</dbReference>
<dbReference type="Gene3D" id="1.10.730.10">
    <property type="entry name" value="Isoleucyl-tRNA Synthetase, Domain 1"/>
    <property type="match status" value="1"/>
</dbReference>
<keyword evidence="2 8" id="KW-0436">Ligase</keyword>
<keyword evidence="5 8" id="KW-0648">Protein biosynthesis</keyword>
<evidence type="ECO:0000256" key="3">
    <source>
        <dbReference type="ARBA" id="ARBA00022741"/>
    </source>
</evidence>
<organism evidence="10 11">
    <name type="scientific">Monosiga brevicollis</name>
    <name type="common">Choanoflagellate</name>
    <dbReference type="NCBI Taxonomy" id="81824"/>
    <lineage>
        <taxon>Eukaryota</taxon>
        <taxon>Choanoflagellata</taxon>
        <taxon>Craspedida</taxon>
        <taxon>Salpingoecidae</taxon>
        <taxon>Monosiga</taxon>
    </lineage>
</organism>
<keyword evidence="11" id="KW-1185">Reference proteome</keyword>
<evidence type="ECO:0000256" key="8">
    <source>
        <dbReference type="RuleBase" id="RU363039"/>
    </source>
</evidence>
<dbReference type="Gene3D" id="2.170.220.10">
    <property type="match status" value="1"/>
</dbReference>
<dbReference type="FunCoup" id="A9V073">
    <property type="interactions" value="499"/>
</dbReference>
<dbReference type="InterPro" id="IPR015413">
    <property type="entry name" value="Methionyl/Leucyl_tRNA_Synth"/>
</dbReference>
<dbReference type="STRING" id="81824.A9V073"/>
<dbReference type="InParanoid" id="A9V073"/>
<evidence type="ECO:0000313" key="11">
    <source>
        <dbReference type="Proteomes" id="UP000001357"/>
    </source>
</evidence>
<dbReference type="EC" id="6.1.1.10" evidence="1"/>
<dbReference type="SUPFAM" id="SSF47323">
    <property type="entry name" value="Anticodon-binding domain of a subclass of class I aminoacyl-tRNA synthetases"/>
    <property type="match status" value="1"/>
</dbReference>
<dbReference type="GO" id="GO:0006431">
    <property type="term" value="P:methionyl-tRNA aminoacylation"/>
    <property type="evidence" value="ECO:0000318"/>
    <property type="project" value="GO_Central"/>
</dbReference>
<dbReference type="GO" id="GO:0004825">
    <property type="term" value="F:methionine-tRNA ligase activity"/>
    <property type="evidence" value="ECO:0000318"/>
    <property type="project" value="GO_Central"/>
</dbReference>
<dbReference type="InterPro" id="IPR014729">
    <property type="entry name" value="Rossmann-like_a/b/a_fold"/>
</dbReference>
<dbReference type="eggNOG" id="KOG0436">
    <property type="taxonomic scope" value="Eukaryota"/>
</dbReference>
<dbReference type="GO" id="GO:0005739">
    <property type="term" value="C:mitochondrion"/>
    <property type="evidence" value="ECO:0000318"/>
    <property type="project" value="GO_Central"/>
</dbReference>
<name>A9V073_MONBE</name>
<dbReference type="Proteomes" id="UP000001357">
    <property type="component" value="Unassembled WGS sequence"/>
</dbReference>
<evidence type="ECO:0000256" key="6">
    <source>
        <dbReference type="ARBA" id="ARBA00023146"/>
    </source>
</evidence>
<reference evidence="10 11" key="1">
    <citation type="journal article" date="2008" name="Nature">
        <title>The genome of the choanoflagellate Monosiga brevicollis and the origin of metazoans.</title>
        <authorList>
            <consortium name="JGI Sequencing"/>
            <person name="King N."/>
            <person name="Westbrook M.J."/>
            <person name="Young S.L."/>
            <person name="Kuo A."/>
            <person name="Abedin M."/>
            <person name="Chapman J."/>
            <person name="Fairclough S."/>
            <person name="Hellsten U."/>
            <person name="Isogai Y."/>
            <person name="Letunic I."/>
            <person name="Marr M."/>
            <person name="Pincus D."/>
            <person name="Putnam N."/>
            <person name="Rokas A."/>
            <person name="Wright K.J."/>
            <person name="Zuzow R."/>
            <person name="Dirks W."/>
            <person name="Good M."/>
            <person name="Goodstein D."/>
            <person name="Lemons D."/>
            <person name="Li W."/>
            <person name="Lyons J.B."/>
            <person name="Morris A."/>
            <person name="Nichols S."/>
            <person name="Richter D.J."/>
            <person name="Salamov A."/>
            <person name="Bork P."/>
            <person name="Lim W.A."/>
            <person name="Manning G."/>
            <person name="Miller W.T."/>
            <person name="McGinnis W."/>
            <person name="Shapiro H."/>
            <person name="Tjian R."/>
            <person name="Grigoriev I.V."/>
            <person name="Rokhsar D."/>
        </authorList>
    </citation>
    <scope>NUCLEOTIDE SEQUENCE [LARGE SCALE GENOMIC DNA]</scope>
    <source>
        <strain evidence="11">MX1 / ATCC 50154</strain>
    </source>
</reference>
<dbReference type="OMA" id="MDTQAFC"/>
<keyword evidence="6 8" id="KW-0030">Aminoacyl-tRNA synthetase</keyword>
<evidence type="ECO:0000256" key="2">
    <source>
        <dbReference type="ARBA" id="ARBA00022598"/>
    </source>
</evidence>
<dbReference type="Gene3D" id="3.40.50.620">
    <property type="entry name" value="HUPs"/>
    <property type="match status" value="2"/>
</dbReference>
<feature type="domain" description="Methionyl/Leucyl tRNA synthetase" evidence="9">
    <location>
        <begin position="2"/>
        <end position="193"/>
    </location>
</feature>
<evidence type="ECO:0000256" key="7">
    <source>
        <dbReference type="ARBA" id="ARBA00030904"/>
    </source>
</evidence>